<feature type="transmembrane region" description="Helical" evidence="9">
    <location>
        <begin position="163"/>
        <end position="181"/>
    </location>
</feature>
<accession>A0A4R6M922</accession>
<gene>
    <name evidence="9" type="primary">cobD</name>
    <name evidence="10" type="ORF">DFP79_1623</name>
</gene>
<dbReference type="GO" id="GO:0048472">
    <property type="term" value="F:threonine-phosphate decarboxylase activity"/>
    <property type="evidence" value="ECO:0007669"/>
    <property type="project" value="InterPro"/>
</dbReference>
<dbReference type="PANTHER" id="PTHR34308">
    <property type="entry name" value="COBALAMIN BIOSYNTHESIS PROTEIN CBIB"/>
    <property type="match status" value="1"/>
</dbReference>
<feature type="transmembrane region" description="Helical" evidence="9">
    <location>
        <begin position="90"/>
        <end position="108"/>
    </location>
</feature>
<evidence type="ECO:0000256" key="8">
    <source>
        <dbReference type="ARBA" id="ARBA00023136"/>
    </source>
</evidence>
<evidence type="ECO:0000256" key="7">
    <source>
        <dbReference type="ARBA" id="ARBA00022989"/>
    </source>
</evidence>
<reference evidence="10 11" key="1">
    <citation type="submission" date="2019-03" db="EMBL/GenBank/DDBJ databases">
        <title>Genomic Encyclopedia of Type Strains, Phase III (KMG-III): the genomes of soil and plant-associated and newly described type strains.</title>
        <authorList>
            <person name="Whitman W."/>
        </authorList>
    </citation>
    <scope>NUCLEOTIDE SEQUENCE [LARGE SCALE GENOMIC DNA]</scope>
    <source>
        <strain evidence="10 11">CECT 7378</strain>
    </source>
</reference>
<evidence type="ECO:0000256" key="3">
    <source>
        <dbReference type="ARBA" id="ARBA00006263"/>
    </source>
</evidence>
<comment type="pathway">
    <text evidence="2 9">Cofactor biosynthesis; adenosylcobalamin biosynthesis.</text>
</comment>
<dbReference type="OrthoDB" id="9811967at2"/>
<keyword evidence="7 9" id="KW-1133">Transmembrane helix</keyword>
<comment type="similarity">
    <text evidence="3 9">Belongs to the CobD/CbiB family.</text>
</comment>
<dbReference type="GO" id="GO:0015420">
    <property type="term" value="F:ABC-type vitamin B12 transporter activity"/>
    <property type="evidence" value="ECO:0007669"/>
    <property type="project" value="UniProtKB-UniRule"/>
</dbReference>
<comment type="caution">
    <text evidence="10">The sequence shown here is derived from an EMBL/GenBank/DDBJ whole genome shotgun (WGS) entry which is preliminary data.</text>
</comment>
<dbReference type="Pfam" id="PF03186">
    <property type="entry name" value="CobD_Cbib"/>
    <property type="match status" value="1"/>
</dbReference>
<evidence type="ECO:0000256" key="5">
    <source>
        <dbReference type="ARBA" id="ARBA00022573"/>
    </source>
</evidence>
<dbReference type="HAMAP" id="MF_00024">
    <property type="entry name" value="CobD_CbiB"/>
    <property type="match status" value="1"/>
</dbReference>
<comment type="caution">
    <text evidence="9">Lacks conserved residue(s) required for the propagation of feature annotation.</text>
</comment>
<evidence type="ECO:0000256" key="1">
    <source>
        <dbReference type="ARBA" id="ARBA00004651"/>
    </source>
</evidence>
<keyword evidence="5 9" id="KW-0169">Cobalamin biosynthesis</keyword>
<dbReference type="InterPro" id="IPR004485">
    <property type="entry name" value="Cobalamin_biosynth_CobD/CbiB"/>
</dbReference>
<evidence type="ECO:0000256" key="2">
    <source>
        <dbReference type="ARBA" id="ARBA00004953"/>
    </source>
</evidence>
<evidence type="ECO:0000256" key="6">
    <source>
        <dbReference type="ARBA" id="ARBA00022692"/>
    </source>
</evidence>
<dbReference type="GO" id="GO:0009236">
    <property type="term" value="P:cobalamin biosynthetic process"/>
    <property type="evidence" value="ECO:0007669"/>
    <property type="project" value="UniProtKB-UniRule"/>
</dbReference>
<evidence type="ECO:0000313" key="11">
    <source>
        <dbReference type="Proteomes" id="UP000294656"/>
    </source>
</evidence>
<name>A0A4R6M922_9GAMM</name>
<dbReference type="EMBL" id="SNXC01000011">
    <property type="protein sequence ID" value="TDO97991.1"/>
    <property type="molecule type" value="Genomic_DNA"/>
</dbReference>
<proteinExistence type="inferred from homology"/>
<organism evidence="10 11">
    <name type="scientific">Marinomonas balearica</name>
    <dbReference type="NCBI Taxonomy" id="491947"/>
    <lineage>
        <taxon>Bacteria</taxon>
        <taxon>Pseudomonadati</taxon>
        <taxon>Pseudomonadota</taxon>
        <taxon>Gammaproteobacteria</taxon>
        <taxon>Oceanospirillales</taxon>
        <taxon>Oceanospirillaceae</taxon>
        <taxon>Marinomonas</taxon>
    </lineage>
</organism>
<evidence type="ECO:0000313" key="10">
    <source>
        <dbReference type="EMBL" id="TDO97991.1"/>
    </source>
</evidence>
<comment type="function">
    <text evidence="9">Converts cobyric acid to cobinamide by the addition of aminopropanol on the F carboxylic group.</text>
</comment>
<dbReference type="PANTHER" id="PTHR34308:SF1">
    <property type="entry name" value="COBALAMIN BIOSYNTHESIS PROTEIN CBIB"/>
    <property type="match status" value="1"/>
</dbReference>
<dbReference type="NCBIfam" id="TIGR00380">
    <property type="entry name" value="cobal_cbiB"/>
    <property type="match status" value="1"/>
</dbReference>
<feature type="transmembrane region" description="Helical" evidence="9">
    <location>
        <begin position="62"/>
        <end position="83"/>
    </location>
</feature>
<evidence type="ECO:0000256" key="4">
    <source>
        <dbReference type="ARBA" id="ARBA00022475"/>
    </source>
</evidence>
<comment type="subcellular location">
    <subcellularLocation>
        <location evidence="1 9">Cell membrane</location>
        <topology evidence="1 9">Multi-pass membrane protein</topology>
    </subcellularLocation>
</comment>
<dbReference type="Proteomes" id="UP000294656">
    <property type="component" value="Unassembled WGS sequence"/>
</dbReference>
<evidence type="ECO:0000256" key="9">
    <source>
        <dbReference type="HAMAP-Rule" id="MF_00024"/>
    </source>
</evidence>
<protein>
    <recommendedName>
        <fullName evidence="9">Cobalamin biosynthesis protein CobD</fullName>
    </recommendedName>
</protein>
<keyword evidence="11" id="KW-1185">Reference proteome</keyword>
<keyword evidence="4 9" id="KW-1003">Cell membrane</keyword>
<keyword evidence="6 9" id="KW-0812">Transmembrane</keyword>
<dbReference type="UniPathway" id="UPA00148"/>
<sequence length="313" mass="34755">MIDFLVSHFSETAFVVVAALVLDRMIGEPKNWHPLIWFGQWVDACKKRFQLPLENGVFHQRFMGVVAWFAAVIPWALICVLMVGALPSWINTLLSILVLYFCVGWQSLREHTQAILTPLEEGNIVIAREAVSRIVSRDTAALDESETAKAGIESVLENGADAIFAPIFWFLLFGPVGALVYRLSNTLDAMWGYKNSEFLQFGWCAARIDDVMNYIPARLVVFTYAICGEWEPATRCARQQSHTWKSPNAGPVMAAGAGALGVELGGEAPYFGKLEHRPVLGEGLPPTPHHLKESIKLIDKGVYLWGVVICILI</sequence>
<keyword evidence="8 9" id="KW-0472">Membrane</keyword>
<dbReference type="GO" id="GO:0005886">
    <property type="term" value="C:plasma membrane"/>
    <property type="evidence" value="ECO:0007669"/>
    <property type="project" value="UniProtKB-SubCell"/>
</dbReference>
<dbReference type="AlphaFoldDB" id="A0A4R6M922"/>